<evidence type="ECO:0000256" key="2">
    <source>
        <dbReference type="ARBA" id="ARBA00022628"/>
    </source>
</evidence>
<sequence length="144" mass="15588">VNVDNQSPYRILVTKIGLDGHDRGSRIVAAYLRDAGMEVIYTPPWQALDDVVRLAGDEDVDVIGISSLSTDHLIIPDLMSRLAAAGLLNIRVVVGGIVPNEELSMLLESGVSTILGPGTDRATIVEQVRHYAAAARHDRETEFT</sequence>
<accession>A0A381R876</accession>
<dbReference type="NCBIfam" id="TIGR00640">
    <property type="entry name" value="acid_CoA_mut_C"/>
    <property type="match status" value="1"/>
</dbReference>
<feature type="domain" description="B12-binding" evidence="6">
    <location>
        <begin position="8"/>
        <end position="138"/>
    </location>
</feature>
<proteinExistence type="predicted"/>
<evidence type="ECO:0000259" key="6">
    <source>
        <dbReference type="PROSITE" id="PS51332"/>
    </source>
</evidence>
<organism evidence="7">
    <name type="scientific">marine metagenome</name>
    <dbReference type="NCBI Taxonomy" id="408172"/>
    <lineage>
        <taxon>unclassified sequences</taxon>
        <taxon>metagenomes</taxon>
        <taxon>ecological metagenomes</taxon>
    </lineage>
</organism>
<dbReference type="SUPFAM" id="SSF52242">
    <property type="entry name" value="Cobalamin (vitamin B12)-binding domain"/>
    <property type="match status" value="1"/>
</dbReference>
<reference evidence="7" key="1">
    <citation type="submission" date="2018-05" db="EMBL/GenBank/DDBJ databases">
        <authorList>
            <person name="Lanie J.A."/>
            <person name="Ng W.-L."/>
            <person name="Kazmierczak K.M."/>
            <person name="Andrzejewski T.M."/>
            <person name="Davidsen T.M."/>
            <person name="Wayne K.J."/>
            <person name="Tettelin H."/>
            <person name="Glass J.I."/>
            <person name="Rusch D."/>
            <person name="Podicherti R."/>
            <person name="Tsui H.-C.T."/>
            <person name="Winkler M.E."/>
        </authorList>
    </citation>
    <scope>NUCLEOTIDE SEQUENCE</scope>
</reference>
<dbReference type="GO" id="GO:0046872">
    <property type="term" value="F:metal ion binding"/>
    <property type="evidence" value="ECO:0007669"/>
    <property type="project" value="UniProtKB-KW"/>
</dbReference>
<dbReference type="AlphaFoldDB" id="A0A381R876"/>
<dbReference type="PANTHER" id="PTHR48101">
    <property type="entry name" value="METHYLMALONYL-COA MUTASE, MITOCHONDRIAL-RELATED"/>
    <property type="match status" value="1"/>
</dbReference>
<dbReference type="InterPro" id="IPR036724">
    <property type="entry name" value="Cobalamin-bd_sf"/>
</dbReference>
<evidence type="ECO:0000313" key="7">
    <source>
        <dbReference type="EMBL" id="SUZ87911.1"/>
    </source>
</evidence>
<dbReference type="GO" id="GO:0016853">
    <property type="term" value="F:isomerase activity"/>
    <property type="evidence" value="ECO:0007669"/>
    <property type="project" value="UniProtKB-KW"/>
</dbReference>
<keyword evidence="5" id="KW-0170">Cobalt</keyword>
<dbReference type="InterPro" id="IPR006158">
    <property type="entry name" value="Cobalamin-bd"/>
</dbReference>
<feature type="non-terminal residue" evidence="7">
    <location>
        <position position="1"/>
    </location>
</feature>
<dbReference type="EMBL" id="UINC01001746">
    <property type="protein sequence ID" value="SUZ87911.1"/>
    <property type="molecule type" value="Genomic_DNA"/>
</dbReference>
<evidence type="ECO:0000256" key="3">
    <source>
        <dbReference type="ARBA" id="ARBA00022723"/>
    </source>
</evidence>
<protein>
    <recommendedName>
        <fullName evidence="6">B12-binding domain-containing protein</fullName>
    </recommendedName>
</protein>
<evidence type="ECO:0000256" key="5">
    <source>
        <dbReference type="ARBA" id="ARBA00023285"/>
    </source>
</evidence>
<comment type="cofactor">
    <cofactor evidence="1">
        <name>adenosylcob(III)alamin</name>
        <dbReference type="ChEBI" id="CHEBI:18408"/>
    </cofactor>
</comment>
<gene>
    <name evidence="7" type="ORF">METZ01_LOCUS40765</name>
</gene>
<keyword evidence="3" id="KW-0479">Metal-binding</keyword>
<dbReference type="Gene3D" id="3.40.50.280">
    <property type="entry name" value="Cobalamin-binding domain"/>
    <property type="match status" value="1"/>
</dbReference>
<name>A0A381R876_9ZZZZ</name>
<dbReference type="Pfam" id="PF02310">
    <property type="entry name" value="B12-binding"/>
    <property type="match status" value="1"/>
</dbReference>
<dbReference type="PROSITE" id="PS51332">
    <property type="entry name" value="B12_BINDING"/>
    <property type="match status" value="1"/>
</dbReference>
<keyword evidence="4" id="KW-0413">Isomerase</keyword>
<evidence type="ECO:0000256" key="1">
    <source>
        <dbReference type="ARBA" id="ARBA00001922"/>
    </source>
</evidence>
<keyword evidence="2" id="KW-0846">Cobalamin</keyword>
<dbReference type="PANTHER" id="PTHR48101:SF1">
    <property type="entry name" value="METHYLMALONYL-COA MUTASE, LARGE SUBUNIT"/>
    <property type="match status" value="1"/>
</dbReference>
<dbReference type="GO" id="GO:0031419">
    <property type="term" value="F:cobalamin binding"/>
    <property type="evidence" value="ECO:0007669"/>
    <property type="project" value="UniProtKB-KW"/>
</dbReference>
<dbReference type="InterPro" id="IPR006159">
    <property type="entry name" value="Acid_CoA_mut_C"/>
</dbReference>
<evidence type="ECO:0000256" key="4">
    <source>
        <dbReference type="ARBA" id="ARBA00023235"/>
    </source>
</evidence>